<evidence type="ECO:0000256" key="3">
    <source>
        <dbReference type="ARBA" id="ARBA00022448"/>
    </source>
</evidence>
<dbReference type="OrthoDB" id="330047at2759"/>
<keyword evidence="5" id="KW-0029">Amino-acid transport</keyword>
<dbReference type="Gene3D" id="1.20.1250.20">
    <property type="entry name" value="MFS general substrate transporter like domains"/>
    <property type="match status" value="1"/>
</dbReference>
<evidence type="ECO:0000313" key="10">
    <source>
        <dbReference type="Proteomes" id="UP000243217"/>
    </source>
</evidence>
<comment type="subcellular location">
    <subcellularLocation>
        <location evidence="1">Membrane</location>
        <topology evidence="1">Multi-pass membrane protein</topology>
    </subcellularLocation>
</comment>
<keyword evidence="10" id="KW-1185">Reference proteome</keyword>
<dbReference type="SUPFAM" id="SSF103473">
    <property type="entry name" value="MFS general substrate transporter"/>
    <property type="match status" value="1"/>
</dbReference>
<evidence type="ECO:0000256" key="5">
    <source>
        <dbReference type="ARBA" id="ARBA00022970"/>
    </source>
</evidence>
<dbReference type="InterPro" id="IPR052599">
    <property type="entry name" value="SLC43A_AATransporter"/>
</dbReference>
<evidence type="ECO:0000313" key="9">
    <source>
        <dbReference type="EMBL" id="OQR90581.1"/>
    </source>
</evidence>
<reference evidence="9 10" key="1">
    <citation type="journal article" date="2014" name="Genome Biol. Evol.">
        <title>The secreted proteins of Achlya hypogyna and Thraustotheca clavata identify the ancestral oomycete secretome and reveal gene acquisitions by horizontal gene transfer.</title>
        <authorList>
            <person name="Misner I."/>
            <person name="Blouin N."/>
            <person name="Leonard G."/>
            <person name="Richards T.A."/>
            <person name="Lane C.E."/>
        </authorList>
    </citation>
    <scope>NUCLEOTIDE SEQUENCE [LARGE SCALE GENOMIC DNA]</scope>
    <source>
        <strain evidence="9 10">ATCC 34112</strain>
    </source>
</reference>
<gene>
    <name evidence="9" type="ORF">THRCLA_09270</name>
</gene>
<proteinExistence type="inferred from homology"/>
<feature type="transmembrane region" description="Helical" evidence="8">
    <location>
        <begin position="12"/>
        <end position="37"/>
    </location>
</feature>
<dbReference type="PANTHER" id="PTHR20772">
    <property type="entry name" value="PROTEIN FMP42"/>
    <property type="match status" value="1"/>
</dbReference>
<feature type="transmembrane region" description="Helical" evidence="8">
    <location>
        <begin position="123"/>
        <end position="142"/>
    </location>
</feature>
<feature type="transmembrane region" description="Helical" evidence="8">
    <location>
        <begin position="71"/>
        <end position="92"/>
    </location>
</feature>
<protein>
    <recommendedName>
        <fullName evidence="11">Major Facilitator Superfamily (MFS)</fullName>
    </recommendedName>
</protein>
<dbReference type="CDD" id="cd06174">
    <property type="entry name" value="MFS"/>
    <property type="match status" value="1"/>
</dbReference>
<comment type="similarity">
    <text evidence="2">Belongs to the SLC43A transporter (TC 2.A.1.44) family.</text>
</comment>
<feature type="transmembrane region" description="Helical" evidence="8">
    <location>
        <begin position="289"/>
        <end position="309"/>
    </location>
</feature>
<feature type="transmembrane region" description="Helical" evidence="8">
    <location>
        <begin position="370"/>
        <end position="392"/>
    </location>
</feature>
<feature type="transmembrane region" description="Helical" evidence="8">
    <location>
        <begin position="247"/>
        <end position="269"/>
    </location>
</feature>
<keyword evidence="7 8" id="KW-0472">Membrane</keyword>
<evidence type="ECO:0008006" key="11">
    <source>
        <dbReference type="Google" id="ProtNLM"/>
    </source>
</evidence>
<evidence type="ECO:0000256" key="7">
    <source>
        <dbReference type="ARBA" id="ARBA00023136"/>
    </source>
</evidence>
<keyword evidence="4 8" id="KW-0812">Transmembrane</keyword>
<dbReference type="GO" id="GO:0022857">
    <property type="term" value="F:transmembrane transporter activity"/>
    <property type="evidence" value="ECO:0007669"/>
    <property type="project" value="InterPro"/>
</dbReference>
<feature type="transmembrane region" description="Helical" evidence="8">
    <location>
        <begin position="316"/>
        <end position="337"/>
    </location>
</feature>
<dbReference type="InterPro" id="IPR036259">
    <property type="entry name" value="MFS_trans_sf"/>
</dbReference>
<evidence type="ECO:0000256" key="1">
    <source>
        <dbReference type="ARBA" id="ARBA00004141"/>
    </source>
</evidence>
<dbReference type="Pfam" id="PF07690">
    <property type="entry name" value="MFS_1"/>
    <property type="match status" value="1"/>
</dbReference>
<feature type="transmembrane region" description="Helical" evidence="8">
    <location>
        <begin position="99"/>
        <end position="117"/>
    </location>
</feature>
<dbReference type="AlphaFoldDB" id="A0A1V9YXZ3"/>
<evidence type="ECO:0000256" key="4">
    <source>
        <dbReference type="ARBA" id="ARBA00022692"/>
    </source>
</evidence>
<organism evidence="9 10">
    <name type="scientific">Thraustotheca clavata</name>
    <dbReference type="NCBI Taxonomy" id="74557"/>
    <lineage>
        <taxon>Eukaryota</taxon>
        <taxon>Sar</taxon>
        <taxon>Stramenopiles</taxon>
        <taxon>Oomycota</taxon>
        <taxon>Saprolegniomycetes</taxon>
        <taxon>Saprolegniales</taxon>
        <taxon>Achlyaceae</taxon>
        <taxon>Thraustotheca</taxon>
    </lineage>
</organism>
<feature type="transmembrane region" description="Helical" evidence="8">
    <location>
        <begin position="404"/>
        <end position="422"/>
    </location>
</feature>
<dbReference type="GO" id="GO:0006865">
    <property type="term" value="P:amino acid transport"/>
    <property type="evidence" value="ECO:0007669"/>
    <property type="project" value="UniProtKB-KW"/>
</dbReference>
<feature type="transmembrane region" description="Helical" evidence="8">
    <location>
        <begin position="154"/>
        <end position="172"/>
    </location>
</feature>
<keyword evidence="6 8" id="KW-1133">Transmembrane helix</keyword>
<comment type="caution">
    <text evidence="9">The sequence shown here is derived from an EMBL/GenBank/DDBJ whole genome shotgun (WGS) entry which is preliminary data.</text>
</comment>
<dbReference type="Proteomes" id="UP000243217">
    <property type="component" value="Unassembled WGS sequence"/>
</dbReference>
<feature type="transmembrane region" description="Helical" evidence="8">
    <location>
        <begin position="184"/>
        <end position="202"/>
    </location>
</feature>
<evidence type="ECO:0000256" key="8">
    <source>
        <dbReference type="SAM" id="Phobius"/>
    </source>
</evidence>
<feature type="non-terminal residue" evidence="9">
    <location>
        <position position="433"/>
    </location>
</feature>
<name>A0A1V9YXZ3_9STRA</name>
<dbReference type="InterPro" id="IPR011701">
    <property type="entry name" value="MFS"/>
</dbReference>
<feature type="transmembrane region" description="Helical" evidence="8">
    <location>
        <begin position="343"/>
        <end position="363"/>
    </location>
</feature>
<accession>A0A1V9YXZ3</accession>
<evidence type="ECO:0000256" key="2">
    <source>
        <dbReference type="ARBA" id="ARBA00006595"/>
    </source>
</evidence>
<keyword evidence="3" id="KW-0813">Transport</keyword>
<sequence length="433" mass="47934">MTTPTPRAVSREFIFTIAAIMTVLTSGGLVLGFGPIYSRLVDEKQWYELCPANSPTSEVCSDQEIQLQNVYSTGFLCTVLGQTAFGVSLDILGPRYTAVLAYMISIIGNIFMSVGNSHDGTDALIVLGYALIAFGGMGILFASLQLSELFSKPSIYCGILVAAYYASGYIYVLLETQIQRASFFQGYAVLVAVCAVISYFIFPVQHISIESTTTTIPGLRWIKPHTNISKFKSLWHGFKHHFKRRDLWCYISVGSMMMLINVFVGGAIPNIIKQIVPDDKSLRNKYTNFLYPLVTNSSFIFAPLTGYIIERFGFRVAGYITVAEFVLLCGTMTLPYLSTQLVSFVLLAMAVGSLTSIQYAYIMECFPSKLYGLLSSAVTLVVFIFCLLSYALTPLAQTTFHGNNNYVFIILVLPAIATFLLVRHLHEANECDE</sequence>
<dbReference type="PANTHER" id="PTHR20772:SF2">
    <property type="entry name" value="PROTEIN FMP42"/>
    <property type="match status" value="1"/>
</dbReference>
<dbReference type="EMBL" id="JNBS01002516">
    <property type="protein sequence ID" value="OQR90581.1"/>
    <property type="molecule type" value="Genomic_DNA"/>
</dbReference>
<evidence type="ECO:0000256" key="6">
    <source>
        <dbReference type="ARBA" id="ARBA00022989"/>
    </source>
</evidence>
<dbReference type="GO" id="GO:0016020">
    <property type="term" value="C:membrane"/>
    <property type="evidence" value="ECO:0007669"/>
    <property type="project" value="UniProtKB-SubCell"/>
</dbReference>